<accession>I3WVT6</accession>
<reference evidence="1 2" key="1">
    <citation type="journal article" date="2012" name="BMC Microbiol.">
        <title>Isolation and characterization of ZZ1, a novel lytic phage that infects Acinetobacter baumannii clinical isolates.</title>
        <authorList>
            <person name="Jin J."/>
            <person name="Li Z.J."/>
            <person name="Wang S.W."/>
            <person name="Wang S.M."/>
            <person name="Huang D.H."/>
            <person name="Li Y.H."/>
            <person name="Ma Y.Y."/>
            <person name="Wang J."/>
            <person name="Liu F."/>
            <person name="Chen X.D."/>
            <person name="Li G.X."/>
            <person name="Wang X.T."/>
            <person name="Wang Z.Q."/>
            <person name="Zhao G.Q."/>
        </authorList>
    </citation>
    <scope>NUCLEOTIDE SEQUENCE [LARGE SCALE GENOMIC DNA]</scope>
</reference>
<proteinExistence type="predicted"/>
<evidence type="ECO:0000313" key="1">
    <source>
        <dbReference type="EMBL" id="AFL47606.1"/>
    </source>
</evidence>
<dbReference type="InterPro" id="IPR058010">
    <property type="entry name" value="Y01A"/>
</dbReference>
<gene>
    <name evidence="1" type="ORF">ZZ1p0026</name>
</gene>
<organism evidence="1 2">
    <name type="scientific">Acinetobacter phage ZZ1</name>
    <dbReference type="NCBI Taxonomy" id="1049283"/>
    <lineage>
        <taxon>Viruses</taxon>
        <taxon>Duplodnaviria</taxon>
        <taxon>Heunggongvirae</taxon>
        <taxon>Uroviricota</taxon>
        <taxon>Caudoviricetes</taxon>
        <taxon>Pantevenvirales</taxon>
        <taxon>Straboviridae</taxon>
        <taxon>Twarogvirinae</taxon>
        <taxon>Zedzedvirus</taxon>
        <taxon>Zedzedvirus zz1</taxon>
    </lineage>
</organism>
<dbReference type="GeneID" id="13165055"/>
<dbReference type="EMBL" id="HQ698922">
    <property type="protein sequence ID" value="AFL47606.1"/>
    <property type="molecule type" value="Genomic_DNA"/>
</dbReference>
<dbReference type="OrthoDB" id="16232at10239"/>
<keyword evidence="2" id="KW-1185">Reference proteome</keyword>
<dbReference type="Proteomes" id="UP000204195">
    <property type="component" value="Segment"/>
</dbReference>
<protein>
    <submittedName>
        <fullName evidence="1">Uncharacterized protein</fullName>
    </submittedName>
</protein>
<evidence type="ECO:0000313" key="2">
    <source>
        <dbReference type="Proteomes" id="UP000204195"/>
    </source>
</evidence>
<name>I3WVT6_9CAUD</name>
<dbReference type="KEGG" id="vg:13165055"/>
<sequence>MSQHIGYTVYYKDTDGYELPLTEYGEFTIYPNEGKAKERLEELKESIDAILHPKIVYKTMRKGFFKKVVEEVKPLPLPDYQRKQLNQQLKTLHVRKVGVI</sequence>
<dbReference type="Pfam" id="PF25693">
    <property type="entry name" value="Phage_Y01A"/>
    <property type="match status" value="1"/>
</dbReference>
<dbReference type="RefSeq" id="YP_006488969.1">
    <property type="nucleotide sequence ID" value="NC_018087.3"/>
</dbReference>